<name>A0A9X2W365_9SPHN</name>
<gene>
    <name evidence="2" type="ORF">N0B51_13465</name>
</gene>
<evidence type="ECO:0000313" key="3">
    <source>
        <dbReference type="Proteomes" id="UP001142648"/>
    </source>
</evidence>
<reference evidence="2" key="1">
    <citation type="submission" date="2022-09" db="EMBL/GenBank/DDBJ databases">
        <title>The genome sequence of Tsuneonella sp. YG55.</title>
        <authorList>
            <person name="Liu Y."/>
        </authorList>
    </citation>
    <scope>NUCLEOTIDE SEQUENCE</scope>
    <source>
        <strain evidence="2">YG55</strain>
    </source>
</reference>
<organism evidence="2 3">
    <name type="scientific">Tsuneonella litorea</name>
    <dbReference type="NCBI Taxonomy" id="2976475"/>
    <lineage>
        <taxon>Bacteria</taxon>
        <taxon>Pseudomonadati</taxon>
        <taxon>Pseudomonadota</taxon>
        <taxon>Alphaproteobacteria</taxon>
        <taxon>Sphingomonadales</taxon>
        <taxon>Erythrobacteraceae</taxon>
        <taxon>Tsuneonella</taxon>
    </lineage>
</organism>
<evidence type="ECO:0000256" key="1">
    <source>
        <dbReference type="SAM" id="SignalP"/>
    </source>
</evidence>
<sequence>MRYPIRLAASAAAAALVAGLAGPAIAGERLTGEAKLAKILEGRVAGEPQSCITTFANTDSVVIDGTALVYGRGKTVWVNRPVNPKSLNRWDALLIRKQASSLCRHDIVTTFDASTGMYTGNVFLTEFVPYTRAD</sequence>
<proteinExistence type="predicted"/>
<protein>
    <submittedName>
        <fullName evidence="2">Uncharacterized protein</fullName>
    </submittedName>
</protein>
<feature type="chain" id="PRO_5040799446" evidence="1">
    <location>
        <begin position="27"/>
        <end position="134"/>
    </location>
</feature>
<keyword evidence="1" id="KW-0732">Signal</keyword>
<keyword evidence="3" id="KW-1185">Reference proteome</keyword>
<comment type="caution">
    <text evidence="2">The sequence shown here is derived from an EMBL/GenBank/DDBJ whole genome shotgun (WGS) entry which is preliminary data.</text>
</comment>
<dbReference type="RefSeq" id="WP_259963087.1">
    <property type="nucleotide sequence ID" value="NZ_JAOAMV010000007.1"/>
</dbReference>
<dbReference type="EMBL" id="JAOAMV010000007">
    <property type="protein sequence ID" value="MCT2559986.1"/>
    <property type="molecule type" value="Genomic_DNA"/>
</dbReference>
<dbReference type="Proteomes" id="UP001142648">
    <property type="component" value="Unassembled WGS sequence"/>
</dbReference>
<evidence type="ECO:0000313" key="2">
    <source>
        <dbReference type="EMBL" id="MCT2559986.1"/>
    </source>
</evidence>
<accession>A0A9X2W365</accession>
<feature type="signal peptide" evidence="1">
    <location>
        <begin position="1"/>
        <end position="26"/>
    </location>
</feature>
<dbReference type="AlphaFoldDB" id="A0A9X2W365"/>